<dbReference type="InterPro" id="IPR003409">
    <property type="entry name" value="MORN"/>
</dbReference>
<evidence type="ECO:0000256" key="1">
    <source>
        <dbReference type="ARBA" id="ARBA00004316"/>
    </source>
</evidence>
<evidence type="ECO:0000256" key="3">
    <source>
        <dbReference type="ARBA" id="ARBA00023273"/>
    </source>
</evidence>
<dbReference type="OrthoDB" id="406044at2759"/>
<dbReference type="EMBL" id="OB661236">
    <property type="protein sequence ID" value="CAD7227732.1"/>
    <property type="molecule type" value="Genomic_DNA"/>
</dbReference>
<dbReference type="Pfam" id="PF02493">
    <property type="entry name" value="MORN"/>
    <property type="match status" value="4"/>
</dbReference>
<evidence type="ECO:0000256" key="2">
    <source>
        <dbReference type="ARBA" id="ARBA00022737"/>
    </source>
</evidence>
<dbReference type="SMART" id="SM00698">
    <property type="entry name" value="MORN"/>
    <property type="match status" value="4"/>
</dbReference>
<keyword evidence="2" id="KW-0677">Repeat</keyword>
<keyword evidence="3" id="KW-0966">Cell projection</keyword>
<evidence type="ECO:0000313" key="4">
    <source>
        <dbReference type="EMBL" id="CAD7227732.1"/>
    </source>
</evidence>
<sequence length="166" mass="18590">MLAAPRNPFGLEIVPNRFLGYGYHEYPDGSIYLGEWSSTGLKHGTGHLLLSNGVHYDGEFKEGLFSGLGSLRFPDGNKYEGEFLHGWFHGSGVFSRPDGMMFEGEFRGGRIWGHGLMTFVDGTNGFPRNEGFFQDCRLARPKRCPKAIQKAIKVASLARAYTYQKM</sequence>
<dbReference type="Gene3D" id="2.20.110.10">
    <property type="entry name" value="Histone H3 K4-specific methyltransferase SET7/9 N-terminal domain"/>
    <property type="match status" value="2"/>
</dbReference>
<dbReference type="SUPFAM" id="SSF82185">
    <property type="entry name" value="Histone H3 K4-specific methyltransferase SET7/9 N-terminal domain"/>
    <property type="match status" value="1"/>
</dbReference>
<dbReference type="InterPro" id="IPR052315">
    <property type="entry name" value="MORN4"/>
</dbReference>
<proteinExistence type="predicted"/>
<reference evidence="4" key="1">
    <citation type="submission" date="2020-11" db="EMBL/GenBank/DDBJ databases">
        <authorList>
            <person name="Tran Van P."/>
        </authorList>
    </citation>
    <scope>NUCLEOTIDE SEQUENCE</scope>
</reference>
<gene>
    <name evidence="4" type="ORF">CTOB1V02_LOCUS5631</name>
</gene>
<dbReference type="PANTHER" id="PTHR46614:SF1">
    <property type="entry name" value="MORN REPEAT-CONTAINING PROTEIN 4"/>
    <property type="match status" value="1"/>
</dbReference>
<dbReference type="AlphaFoldDB" id="A0A7R8WA21"/>
<accession>A0A7R8WA21</accession>
<protein>
    <submittedName>
        <fullName evidence="4">Uncharacterized protein</fullName>
    </submittedName>
</protein>
<dbReference type="GO" id="GO:0042995">
    <property type="term" value="C:cell projection"/>
    <property type="evidence" value="ECO:0007669"/>
    <property type="project" value="UniProtKB-SubCell"/>
</dbReference>
<dbReference type="PANTHER" id="PTHR46614">
    <property type="entry name" value="MORN REPEAT-CONTAINING PROTEIN 4"/>
    <property type="match status" value="1"/>
</dbReference>
<comment type="subcellular location">
    <subcellularLocation>
        <location evidence="1">Cell projection</location>
    </subcellularLocation>
</comment>
<dbReference type="GO" id="GO:0048678">
    <property type="term" value="P:response to axon injury"/>
    <property type="evidence" value="ECO:0007669"/>
    <property type="project" value="TreeGrafter"/>
</dbReference>
<name>A0A7R8WA21_9CRUS</name>
<organism evidence="4">
    <name type="scientific">Cyprideis torosa</name>
    <dbReference type="NCBI Taxonomy" id="163714"/>
    <lineage>
        <taxon>Eukaryota</taxon>
        <taxon>Metazoa</taxon>
        <taxon>Ecdysozoa</taxon>
        <taxon>Arthropoda</taxon>
        <taxon>Crustacea</taxon>
        <taxon>Oligostraca</taxon>
        <taxon>Ostracoda</taxon>
        <taxon>Podocopa</taxon>
        <taxon>Podocopida</taxon>
        <taxon>Cytherocopina</taxon>
        <taxon>Cytheroidea</taxon>
        <taxon>Cytherideidae</taxon>
        <taxon>Cyprideis</taxon>
    </lineage>
</organism>